<evidence type="ECO:0000313" key="10">
    <source>
        <dbReference type="Proteomes" id="UP000192486"/>
    </source>
</evidence>
<dbReference type="PANTHER" id="PTHR34273">
    <property type="entry name" value="METHYLTHIORIBOSE KINASE"/>
    <property type="match status" value="1"/>
</dbReference>
<keyword evidence="7" id="KW-0067">ATP-binding</keyword>
<evidence type="ECO:0000313" key="9">
    <source>
        <dbReference type="EMBL" id="ARF12913.1"/>
    </source>
</evidence>
<dbReference type="InterPro" id="IPR009212">
    <property type="entry name" value="Methylthioribose_kinase"/>
</dbReference>
<evidence type="ECO:0000256" key="7">
    <source>
        <dbReference type="ARBA" id="ARBA00022840"/>
    </source>
</evidence>
<evidence type="ECO:0000256" key="6">
    <source>
        <dbReference type="ARBA" id="ARBA00022777"/>
    </source>
</evidence>
<keyword evidence="10" id="KW-1185">Reference proteome</keyword>
<dbReference type="SUPFAM" id="SSF56112">
    <property type="entry name" value="Protein kinase-like (PK-like)"/>
    <property type="match status" value="1"/>
</dbReference>
<feature type="domain" description="Aminoglycoside phosphotransferase" evidence="8">
    <location>
        <begin position="175"/>
        <end position="271"/>
    </location>
</feature>
<keyword evidence="5" id="KW-0547">Nucleotide-binding</keyword>
<evidence type="ECO:0000259" key="8">
    <source>
        <dbReference type="Pfam" id="PF01636"/>
    </source>
</evidence>
<evidence type="ECO:0000256" key="3">
    <source>
        <dbReference type="ARBA" id="ARBA00012128"/>
    </source>
</evidence>
<dbReference type="Pfam" id="PF01636">
    <property type="entry name" value="APH"/>
    <property type="match status" value="1"/>
</dbReference>
<comment type="similarity">
    <text evidence="1">Belongs to the methylthioribose kinase family.</text>
</comment>
<organism evidence="9 10">
    <name type="scientific">Sporosarcina ureae</name>
    <dbReference type="NCBI Taxonomy" id="1571"/>
    <lineage>
        <taxon>Bacteria</taxon>
        <taxon>Bacillati</taxon>
        <taxon>Bacillota</taxon>
        <taxon>Bacilli</taxon>
        <taxon>Bacillales</taxon>
        <taxon>Caryophanaceae</taxon>
        <taxon>Sporosarcina</taxon>
    </lineage>
</organism>
<comment type="subunit">
    <text evidence="2">Homodimer.</text>
</comment>
<dbReference type="InterPro" id="IPR002575">
    <property type="entry name" value="Aminoglycoside_PTrfase"/>
</dbReference>
<dbReference type="PIRSF" id="PIRSF031134">
    <property type="entry name" value="MTRK"/>
    <property type="match status" value="1"/>
</dbReference>
<dbReference type="RefSeq" id="WP_029053859.1">
    <property type="nucleotide sequence ID" value="NZ_CP015108.1"/>
</dbReference>
<reference evidence="9 10" key="1">
    <citation type="submission" date="2016-04" db="EMBL/GenBank/DDBJ databases">
        <title>Comparative Genomics and Epigenetics of Sporosarcina ureae.</title>
        <authorList>
            <person name="Oliver A.S."/>
            <person name="Cooper K.K."/>
        </authorList>
    </citation>
    <scope>NUCLEOTIDE SEQUENCE [LARGE SCALE GENOMIC DNA]</scope>
    <source>
        <strain evidence="9 10">S204</strain>
    </source>
</reference>
<dbReference type="Gene3D" id="3.30.200.20">
    <property type="entry name" value="Phosphorylase Kinase, domain 1"/>
    <property type="match status" value="1"/>
</dbReference>
<dbReference type="PANTHER" id="PTHR34273:SF2">
    <property type="entry name" value="METHYLTHIORIBOSE KINASE"/>
    <property type="match status" value="1"/>
</dbReference>
<keyword evidence="6" id="KW-0418">Kinase</keyword>
<dbReference type="NCBIfam" id="TIGR01767">
    <property type="entry name" value="MTRK"/>
    <property type="match status" value="1"/>
</dbReference>
<protein>
    <recommendedName>
        <fullName evidence="3">S-methyl-5-thioribose kinase</fullName>
        <ecNumber evidence="3">2.7.1.100</ecNumber>
    </recommendedName>
</protein>
<proteinExistence type="inferred from homology"/>
<name>A0ABN4YUQ7_SPOUR</name>
<keyword evidence="4" id="KW-0808">Transferase</keyword>
<evidence type="ECO:0000256" key="2">
    <source>
        <dbReference type="ARBA" id="ARBA00011738"/>
    </source>
</evidence>
<evidence type="ECO:0000256" key="1">
    <source>
        <dbReference type="ARBA" id="ARBA00010165"/>
    </source>
</evidence>
<dbReference type="EMBL" id="CP015108">
    <property type="protein sequence ID" value="ARF12913.1"/>
    <property type="molecule type" value="Genomic_DNA"/>
</dbReference>
<dbReference type="Proteomes" id="UP000192486">
    <property type="component" value="Chromosome"/>
</dbReference>
<dbReference type="Gene3D" id="3.90.1200.10">
    <property type="match status" value="1"/>
</dbReference>
<gene>
    <name evidence="9" type="ORF">SporoS204_01210</name>
</gene>
<evidence type="ECO:0000256" key="5">
    <source>
        <dbReference type="ARBA" id="ARBA00022741"/>
    </source>
</evidence>
<sequence>MDVVVNEQKYTTYRFLEIEDIKQYVRSLDLFPEPEDIKVIEVSDGKINHVYRLYNEFRSIIFKQAVPYARVVGESMPLPIDRVRVEAEVMALYEKIIPKSVPSVLHLDVVMAVVVMEDMLPLEVGRTALINGSESAHFAADIGKMSAEVLFKTSDFYMPSSDKKELQARLANPEMRQLTEQLVFDWPYSDHETNECEDGMRNEVKFLSQDQRLLLEVAQLKHKFMTKSDGLIHGDLHSGAIFTGENRTVIFDTEFALFGPFGFDLGQFIANLFLNGIAFPEFKEKRFEQAKETWYAFVETFSNLWQNNTNERYTKVDGFYTIIMEEIFTDLIGYAGCELVRRAISIAQIPDMNTEEDEDLRMAARKKVLELGKYMIMERKQIHSLEQLSQWFQASR</sequence>
<dbReference type="InterPro" id="IPR011009">
    <property type="entry name" value="Kinase-like_dom_sf"/>
</dbReference>
<evidence type="ECO:0000256" key="4">
    <source>
        <dbReference type="ARBA" id="ARBA00022679"/>
    </source>
</evidence>
<dbReference type="EC" id="2.7.1.100" evidence="3"/>
<accession>A0ABN4YUQ7</accession>